<dbReference type="Proteomes" id="UP000749559">
    <property type="component" value="Unassembled WGS sequence"/>
</dbReference>
<reference evidence="2" key="1">
    <citation type="submission" date="2022-03" db="EMBL/GenBank/DDBJ databases">
        <authorList>
            <person name="Martin C."/>
        </authorList>
    </citation>
    <scope>NUCLEOTIDE SEQUENCE</scope>
</reference>
<comment type="caution">
    <text evidence="2">The sequence shown here is derived from an EMBL/GenBank/DDBJ whole genome shotgun (WGS) entry which is preliminary data.</text>
</comment>
<protein>
    <submittedName>
        <fullName evidence="2">Uncharacterized protein</fullName>
    </submittedName>
</protein>
<organism evidence="2 3">
    <name type="scientific">Owenia fusiformis</name>
    <name type="common">Polychaete worm</name>
    <dbReference type="NCBI Taxonomy" id="6347"/>
    <lineage>
        <taxon>Eukaryota</taxon>
        <taxon>Metazoa</taxon>
        <taxon>Spiralia</taxon>
        <taxon>Lophotrochozoa</taxon>
        <taxon>Annelida</taxon>
        <taxon>Polychaeta</taxon>
        <taxon>Sedentaria</taxon>
        <taxon>Canalipalpata</taxon>
        <taxon>Sabellida</taxon>
        <taxon>Oweniida</taxon>
        <taxon>Oweniidae</taxon>
        <taxon>Owenia</taxon>
    </lineage>
</organism>
<dbReference type="AlphaFoldDB" id="A0A8S4P9E8"/>
<feature type="compositionally biased region" description="Acidic residues" evidence="1">
    <location>
        <begin position="90"/>
        <end position="100"/>
    </location>
</feature>
<dbReference type="EMBL" id="CAIIXF020000008">
    <property type="protein sequence ID" value="CAH1790825.1"/>
    <property type="molecule type" value="Genomic_DNA"/>
</dbReference>
<keyword evidence="3" id="KW-1185">Reference proteome</keyword>
<evidence type="ECO:0000313" key="3">
    <source>
        <dbReference type="Proteomes" id="UP000749559"/>
    </source>
</evidence>
<name>A0A8S4P9E8_OWEFU</name>
<proteinExistence type="predicted"/>
<dbReference type="OrthoDB" id="2357369at2759"/>
<accession>A0A8S4P9E8</accession>
<evidence type="ECO:0000313" key="2">
    <source>
        <dbReference type="EMBL" id="CAH1790825.1"/>
    </source>
</evidence>
<sequence>MEDGSKFYQVTVIDHSGSEFDDIILKNILQTGGENYNLISDEIEFYTDRLITGLRAEECIQKLFSEKFLNRNCHICVGEMKISTGVNSEVSDENYSDDEGGASPASSLQDR</sequence>
<gene>
    <name evidence="2" type="ORF">OFUS_LOCUS15993</name>
</gene>
<evidence type="ECO:0000256" key="1">
    <source>
        <dbReference type="SAM" id="MobiDB-lite"/>
    </source>
</evidence>
<feature type="region of interest" description="Disordered" evidence="1">
    <location>
        <begin position="88"/>
        <end position="111"/>
    </location>
</feature>